<evidence type="ECO:0000313" key="1">
    <source>
        <dbReference type="EMBL" id="DAD68276.1"/>
    </source>
</evidence>
<dbReference type="Gene3D" id="6.20.20.10">
    <property type="match status" value="1"/>
</dbReference>
<name>A0A8S5LE31_9CAUD</name>
<dbReference type="EMBL" id="BK014699">
    <property type="protein sequence ID" value="DAD68276.1"/>
    <property type="molecule type" value="Genomic_DNA"/>
</dbReference>
<evidence type="ECO:0008006" key="2">
    <source>
        <dbReference type="Google" id="ProtNLM"/>
    </source>
</evidence>
<organism evidence="1">
    <name type="scientific">Podoviridae sp. ct4s49</name>
    <dbReference type="NCBI Taxonomy" id="2823555"/>
    <lineage>
        <taxon>Viruses</taxon>
        <taxon>Duplodnaviria</taxon>
        <taxon>Heunggongvirae</taxon>
        <taxon>Uroviricota</taxon>
        <taxon>Caudoviricetes</taxon>
    </lineage>
</organism>
<dbReference type="NCBIfam" id="TIGR02642">
    <property type="entry name" value="phage_xxxx"/>
    <property type="match status" value="1"/>
</dbReference>
<sequence length="240" mass="27217">MSKVIELLIKMGDPKCVSVEAISRGESVLHKEQIIAAFAQAENTYPFGYHMLLVKYRRDEQSRRFASLYVAEWCNEIVGDNHATQALDYVVDMVADIPLPAQQKRLRALKNRYLRSQFAYTKDIEQANKIAQECGLSSNSKEARQLRIAALQGLRKSTICPRCRGTGEIGRVQKRPCPECDGKGRLTADVGHLIKSLGCTEEYFKTNLNALVTQFEQHCYIEMSNAENLIKNRLKNETTD</sequence>
<reference evidence="1" key="1">
    <citation type="journal article" date="2021" name="Proc. Natl. Acad. Sci. U.S.A.">
        <title>A Catalog of Tens of Thousands of Viruses from Human Metagenomes Reveals Hidden Associations with Chronic Diseases.</title>
        <authorList>
            <person name="Tisza M.J."/>
            <person name="Buck C.B."/>
        </authorList>
    </citation>
    <scope>NUCLEOTIDE SEQUENCE</scope>
    <source>
        <strain evidence="1">Ct4s49</strain>
    </source>
</reference>
<protein>
    <recommendedName>
        <fullName evidence="2">Chaperone protein DnaJ</fullName>
    </recommendedName>
</protein>
<dbReference type="SUPFAM" id="SSF57938">
    <property type="entry name" value="DnaJ/Hsp40 cysteine-rich domain"/>
    <property type="match status" value="1"/>
</dbReference>
<dbReference type="InterPro" id="IPR013464">
    <property type="entry name" value="CHP02642"/>
</dbReference>
<proteinExistence type="predicted"/>
<accession>A0A8S5LE31</accession>
<dbReference type="InterPro" id="IPR036410">
    <property type="entry name" value="HSP_DnaJ_Cys-rich_dom_sf"/>
</dbReference>